<dbReference type="InterPro" id="IPR014812">
    <property type="entry name" value="Vps51"/>
</dbReference>
<dbReference type="AlphaFoldDB" id="C0NAU7"/>
<gene>
    <name evidence="4" type="ORF">HCBG_00243</name>
</gene>
<keyword evidence="5" id="KW-1185">Reference proteome</keyword>
<comment type="function">
    <text evidence="2">Acts as component of the GARP complex that is involved in retrograde transport from early and late endosomes to the trans-Golgi network (TGN).</text>
</comment>
<accession>C0NAU7</accession>
<evidence type="ECO:0000256" key="1">
    <source>
        <dbReference type="ARBA" id="ARBA00006080"/>
    </source>
</evidence>
<evidence type="ECO:0000256" key="3">
    <source>
        <dbReference type="SAM" id="MobiDB-lite"/>
    </source>
</evidence>
<dbReference type="GO" id="GO:0016020">
    <property type="term" value="C:membrane"/>
    <property type="evidence" value="ECO:0007669"/>
    <property type="project" value="TreeGrafter"/>
</dbReference>
<dbReference type="GO" id="GO:0007030">
    <property type="term" value="P:Golgi organization"/>
    <property type="evidence" value="ECO:0007669"/>
    <property type="project" value="UniProtKB-UniRule"/>
</dbReference>
<feature type="compositionally biased region" description="Low complexity" evidence="3">
    <location>
        <begin position="171"/>
        <end position="189"/>
    </location>
</feature>
<dbReference type="HOGENOM" id="CLU_043566_1_0_1"/>
<comment type="subunit">
    <text evidence="2">Component of the Golgi-associated retrograde protein (GARP) complex.</text>
</comment>
<dbReference type="GO" id="GO:0042147">
    <property type="term" value="P:retrograde transport, endosome to Golgi"/>
    <property type="evidence" value="ECO:0007669"/>
    <property type="project" value="UniProtKB-UniRule"/>
</dbReference>
<dbReference type="GO" id="GO:0005829">
    <property type="term" value="C:cytosol"/>
    <property type="evidence" value="ECO:0007669"/>
    <property type="project" value="GOC"/>
</dbReference>
<comment type="similarity">
    <text evidence="1 2">Belongs to the VPS51 family.</text>
</comment>
<dbReference type="PANTHER" id="PTHR15954">
    <property type="entry name" value="VACUOLAR PROTEIN SORTING-ASSOCIATED PROTEIN 51 HOMOLOG"/>
    <property type="match status" value="1"/>
</dbReference>
<dbReference type="RefSeq" id="XP_045291268.1">
    <property type="nucleotide sequence ID" value="XM_045427293.1"/>
</dbReference>
<dbReference type="GeneID" id="69033260"/>
<keyword evidence="2" id="KW-0653">Protein transport</keyword>
<dbReference type="GO" id="GO:0006869">
    <property type="term" value="P:lipid transport"/>
    <property type="evidence" value="ECO:0007669"/>
    <property type="project" value="UniProtKB-UniRule"/>
</dbReference>
<feature type="region of interest" description="Disordered" evidence="3">
    <location>
        <begin position="105"/>
        <end position="149"/>
    </location>
</feature>
<keyword evidence="2" id="KW-0333">Golgi apparatus</keyword>
<dbReference type="GO" id="GO:0000938">
    <property type="term" value="C:GARP complex"/>
    <property type="evidence" value="ECO:0007669"/>
    <property type="project" value="UniProtKB-UniRule"/>
</dbReference>
<dbReference type="GO" id="GO:0048193">
    <property type="term" value="P:Golgi vesicle transport"/>
    <property type="evidence" value="ECO:0007669"/>
    <property type="project" value="TreeGrafter"/>
</dbReference>
<evidence type="ECO:0000313" key="5">
    <source>
        <dbReference type="Proteomes" id="UP000001631"/>
    </source>
</evidence>
<dbReference type="GO" id="GO:1990745">
    <property type="term" value="C:EARP complex"/>
    <property type="evidence" value="ECO:0007669"/>
    <property type="project" value="TreeGrafter"/>
</dbReference>
<dbReference type="PANTHER" id="PTHR15954:SF4">
    <property type="entry name" value="VACUOLAR PROTEIN SORTING-ASSOCIATED PROTEIN 51 HOMOLOG"/>
    <property type="match status" value="1"/>
</dbReference>
<dbReference type="InParanoid" id="C0NAU7"/>
<protein>
    <recommendedName>
        <fullName evidence="2">Vacuolar protein sorting-associated protein 51 homolog</fullName>
    </recommendedName>
</protein>
<name>C0NAU7_AJECG</name>
<reference evidence="4" key="1">
    <citation type="submission" date="2009-02" db="EMBL/GenBank/DDBJ databases">
        <title>The Genome Sequence of Ajellomyces capsulatus strain G186AR.</title>
        <authorList>
            <consortium name="The Broad Institute Genome Sequencing Platform"/>
            <person name="Champion M."/>
            <person name="Cuomo C."/>
            <person name="Ma L.-J."/>
            <person name="Henn M.R."/>
            <person name="Sil A."/>
            <person name="Goldman B."/>
            <person name="Young S.K."/>
            <person name="Kodira C.D."/>
            <person name="Zeng Q."/>
            <person name="Koehrsen M."/>
            <person name="Alvarado L."/>
            <person name="Berlin A."/>
            <person name="Borenstein D."/>
            <person name="Chen Z."/>
            <person name="Engels R."/>
            <person name="Freedman E."/>
            <person name="Gellesch M."/>
            <person name="Goldberg J."/>
            <person name="Griggs A."/>
            <person name="Gujja S."/>
            <person name="Heiman D."/>
            <person name="Hepburn T."/>
            <person name="Howarth C."/>
            <person name="Jen D."/>
            <person name="Larson L."/>
            <person name="Lewis B."/>
            <person name="Mehta T."/>
            <person name="Park D."/>
            <person name="Pearson M."/>
            <person name="Roberts A."/>
            <person name="Saif S."/>
            <person name="Shea T."/>
            <person name="Shenoy N."/>
            <person name="Sisk P."/>
            <person name="Stolte C."/>
            <person name="Sykes S."/>
            <person name="Walk T."/>
            <person name="White J."/>
            <person name="Yandava C."/>
            <person name="Klein B."/>
            <person name="McEwen J.G."/>
            <person name="Puccia R."/>
            <person name="Goldman G.H."/>
            <person name="Felipe M.S."/>
            <person name="Nino-Vega G."/>
            <person name="San-Blas G."/>
            <person name="Taylor J."/>
            <person name="Mendoza L."/>
            <person name="Galagan J."/>
            <person name="Nusbaum C."/>
            <person name="Birren B."/>
        </authorList>
    </citation>
    <scope>NUCLEOTIDE SEQUENCE</scope>
    <source>
        <strain evidence="4">G186AR</strain>
    </source>
</reference>
<organism evidence="4 5">
    <name type="scientific">Ajellomyces capsulatus (strain G186AR / H82 / ATCC MYA-2454 / RMSCC 2432)</name>
    <name type="common">Darling's disease fungus</name>
    <name type="synonym">Histoplasma capsulatum</name>
    <dbReference type="NCBI Taxonomy" id="447093"/>
    <lineage>
        <taxon>Eukaryota</taxon>
        <taxon>Fungi</taxon>
        <taxon>Dikarya</taxon>
        <taxon>Ascomycota</taxon>
        <taxon>Pezizomycotina</taxon>
        <taxon>Eurotiomycetes</taxon>
        <taxon>Eurotiomycetidae</taxon>
        <taxon>Onygenales</taxon>
        <taxon>Ajellomycetaceae</taxon>
        <taxon>Histoplasma</taxon>
    </lineage>
</organism>
<evidence type="ECO:0000313" key="4">
    <source>
        <dbReference type="EMBL" id="EEH10788.1"/>
    </source>
</evidence>
<feature type="region of interest" description="Disordered" evidence="3">
    <location>
        <begin position="161"/>
        <end position="202"/>
    </location>
</feature>
<feature type="compositionally biased region" description="Polar residues" evidence="3">
    <location>
        <begin position="105"/>
        <end position="142"/>
    </location>
</feature>
<dbReference type="GO" id="GO:0015031">
    <property type="term" value="P:protein transport"/>
    <property type="evidence" value="ECO:0007669"/>
    <property type="project" value="UniProtKB-UniRule"/>
</dbReference>
<sequence length="378" mass="41732">MSLEWAIEAPTTNAGVKLNTSSIQREIRSDMCLTTVVENLEREVSAADFLHVNGARTNSLILNLVSLARRSWQKRVPGYLKIDHERALNSSLRLHISITMSTISPRPSITSARTPTPTGSRRPSLEASSLATSNTSTPTAKASPSLAHRKNRAALRDYYNLRPAHPEPPHSNNSQSRSVSPSLSSRASATHPAPVEAHAELDSPNFDPSAYITHLLSTSSLSTILKAENSLISDIRTLDGERKALVYDNYSKLIKAVETIGKMRASIDERGQPVIMTKTLGPAVGFVAETAAALSQEQEEFRRERVAQKQPGNLDRERETVRWVLASPKRLKKLLDDGKGEEADRDWKEVERLLAKWKAVKGVDELRTACEGIMMKGE</sequence>
<dbReference type="STRING" id="447093.C0NAU7"/>
<comment type="subcellular location">
    <subcellularLocation>
        <location evidence="2">Golgi apparatus</location>
        <location evidence="2">trans-Golgi network</location>
    </subcellularLocation>
</comment>
<keyword evidence="2" id="KW-0813">Transport</keyword>
<dbReference type="GO" id="GO:0032456">
    <property type="term" value="P:endocytic recycling"/>
    <property type="evidence" value="ECO:0007669"/>
    <property type="project" value="TreeGrafter"/>
</dbReference>
<dbReference type="EMBL" id="GG663363">
    <property type="protein sequence ID" value="EEH10788.1"/>
    <property type="molecule type" value="Genomic_DNA"/>
</dbReference>
<dbReference type="Proteomes" id="UP000001631">
    <property type="component" value="Unassembled WGS sequence"/>
</dbReference>
<proteinExistence type="inferred from homology"/>
<keyword evidence="2" id="KW-0445">Lipid transport</keyword>
<evidence type="ECO:0000256" key="2">
    <source>
        <dbReference type="RuleBase" id="RU368010"/>
    </source>
</evidence>
<dbReference type="Pfam" id="PF08700">
    <property type="entry name" value="VPS51_Exo84_N"/>
    <property type="match status" value="1"/>
</dbReference>
<dbReference type="VEuPathDB" id="FungiDB:I7I50_02010"/>